<evidence type="ECO:0000256" key="1">
    <source>
        <dbReference type="SAM" id="Phobius"/>
    </source>
</evidence>
<keyword evidence="1" id="KW-0812">Transmembrane</keyword>
<accession>A0A1B4FS79</accession>
<gene>
    <name evidence="2" type="ORF">WS71_03745</name>
</gene>
<dbReference type="EMBL" id="CP013388">
    <property type="protein sequence ID" value="AOJ06535.1"/>
    <property type="molecule type" value="Genomic_DNA"/>
</dbReference>
<protein>
    <submittedName>
        <fullName evidence="2">Type III secretion system protein</fullName>
    </submittedName>
</protein>
<evidence type="ECO:0000313" key="3">
    <source>
        <dbReference type="Proteomes" id="UP000067711"/>
    </source>
</evidence>
<keyword evidence="1" id="KW-1133">Transmembrane helix</keyword>
<proteinExistence type="predicted"/>
<dbReference type="RefSeq" id="WP_066492746.1">
    <property type="nucleotide sequence ID" value="NZ_CP013388.1"/>
</dbReference>
<dbReference type="NCBIfam" id="NF041525">
    <property type="entry name" value="HrpD5"/>
    <property type="match status" value="1"/>
</dbReference>
<name>A0A1B4FS79_9BURK</name>
<keyword evidence="1" id="KW-0472">Membrane</keyword>
<reference evidence="2 3" key="1">
    <citation type="submission" date="2015-12" db="EMBL/GenBank/DDBJ databases">
        <title>Diversity of Burkholderia near neighbor genomes.</title>
        <authorList>
            <person name="Sahl J."/>
            <person name="Wagner D."/>
            <person name="Keim P."/>
        </authorList>
    </citation>
    <scope>NUCLEOTIDE SEQUENCE [LARGE SCALE GENOMIC DNA]</scope>
    <source>
        <strain evidence="2 3">BDU8</strain>
    </source>
</reference>
<organism evidence="2 3">
    <name type="scientific">Burkholderia mayonis</name>
    <dbReference type="NCBI Taxonomy" id="1385591"/>
    <lineage>
        <taxon>Bacteria</taxon>
        <taxon>Pseudomonadati</taxon>
        <taxon>Pseudomonadota</taxon>
        <taxon>Betaproteobacteria</taxon>
        <taxon>Burkholderiales</taxon>
        <taxon>Burkholderiaceae</taxon>
        <taxon>Burkholderia</taxon>
        <taxon>pseudomallei group</taxon>
    </lineage>
</organism>
<dbReference type="Proteomes" id="UP000067711">
    <property type="component" value="Chromosome 2"/>
</dbReference>
<feature type="transmembrane region" description="Helical" evidence="1">
    <location>
        <begin position="129"/>
        <end position="151"/>
    </location>
</feature>
<dbReference type="InterPro" id="IPR048200">
    <property type="entry name" value="HrpD5-like"/>
</dbReference>
<evidence type="ECO:0000313" key="2">
    <source>
        <dbReference type="EMBL" id="AOJ06535.1"/>
    </source>
</evidence>
<dbReference type="AlphaFoldDB" id="A0A1B4FS79"/>
<sequence length="335" mass="34259">MKLLRILTGLHAGAEIALDAGEHRIGAGEDAEIRITDWRDGDLLLSIDAQGVTRARRAAPVPSGTAADPFDADGSPLLMLDFVPVPFGETALCVGPADGEWPGDLELLATLWAPPPGADAARRGAQRKLAACAAAGGALVAGLLAMGAMLASAHPSAPPAIETVDALATRVGAELKRAGYAELHAAPRGAMVAVTGMVATPADDLAARKLLDRLAPRRAERQYDVAQDDAQSIGESLGASGTSGATVAYAGQGRFRVSGVVPNLAQLNAAVERVRADVGPNVRAIEVDARQSGDAPVPVAYSGMLEIGDVRYIETPDGVKHVFAGAPADGAPDLN</sequence>